<dbReference type="AlphaFoldDB" id="A0A2L1GMI7"/>
<dbReference type="OrthoDB" id="7064567at2"/>
<evidence type="ECO:0000313" key="1">
    <source>
        <dbReference type="EMBL" id="AVD70901.1"/>
    </source>
</evidence>
<gene>
    <name evidence="1" type="ORF">CAY53_04915</name>
</gene>
<organism evidence="1 2">
    <name type="scientific">Desulfobulbus oralis</name>
    <dbReference type="NCBI Taxonomy" id="1986146"/>
    <lineage>
        <taxon>Bacteria</taxon>
        <taxon>Pseudomonadati</taxon>
        <taxon>Thermodesulfobacteriota</taxon>
        <taxon>Desulfobulbia</taxon>
        <taxon>Desulfobulbales</taxon>
        <taxon>Desulfobulbaceae</taxon>
        <taxon>Desulfobulbus</taxon>
    </lineage>
</organism>
<proteinExistence type="predicted"/>
<keyword evidence="2" id="KW-1185">Reference proteome</keyword>
<dbReference type="Proteomes" id="UP000239867">
    <property type="component" value="Chromosome"/>
</dbReference>
<dbReference type="RefSeq" id="WP_104936184.1">
    <property type="nucleotide sequence ID" value="NZ_CP021255.1"/>
</dbReference>
<protein>
    <submittedName>
        <fullName evidence="1">Uncharacterized protein</fullName>
    </submittedName>
</protein>
<accession>A0A2L1GMI7</accession>
<reference evidence="1 2" key="1">
    <citation type="journal article" date="2018" name="MBio">
        <title>Insights into the evolution of host association through the isolation and characterization of a novel human periodontal pathobiont, Desulfobulbus oralis.</title>
        <authorList>
            <person name="Cross K.L."/>
            <person name="Chirania P."/>
            <person name="Xiong W."/>
            <person name="Beall C.J."/>
            <person name="Elkins J.G."/>
            <person name="Giannone R.J."/>
            <person name="Griffen A.L."/>
            <person name="Guss A.M."/>
            <person name="Hettich R.L."/>
            <person name="Joshi S.S."/>
            <person name="Mokrzan E.M."/>
            <person name="Martin R.K."/>
            <person name="Zhulin I.B."/>
            <person name="Leys E.J."/>
            <person name="Podar M."/>
        </authorList>
    </citation>
    <scope>NUCLEOTIDE SEQUENCE [LARGE SCALE GENOMIC DNA]</scope>
    <source>
        <strain evidence="1 2">ORNL</strain>
    </source>
</reference>
<evidence type="ECO:0000313" key="2">
    <source>
        <dbReference type="Proteomes" id="UP000239867"/>
    </source>
</evidence>
<name>A0A2L1GMI7_9BACT</name>
<dbReference type="EMBL" id="CP021255">
    <property type="protein sequence ID" value="AVD70901.1"/>
    <property type="molecule type" value="Genomic_DNA"/>
</dbReference>
<sequence>MALVNEYISKEDEKKFIAPLDLFRKMEGFPSPPYNWTRDAERELWLTKLCQQRPGMGGGYHAEWLLYDQGRYYEFFMDDDTNFGAPSVTWTFFGFNPRFAPIPPEEEQARVLQLLKELLTAYGYAGAIRQQPNTTITFTNF</sequence>
<dbReference type="KEGG" id="deo:CAY53_04915"/>